<accession>A0A0M3ITL0</accession>
<dbReference type="WBParaSite" id="ALUE_0002208801-mRNA-1">
    <property type="protein sequence ID" value="ALUE_0002208801-mRNA-1"/>
    <property type="gene ID" value="ALUE_0002208801"/>
</dbReference>
<dbReference type="Proteomes" id="UP000036681">
    <property type="component" value="Unplaced"/>
</dbReference>
<dbReference type="AlphaFoldDB" id="A0A0M3ITL0"/>
<organism evidence="1 2">
    <name type="scientific">Ascaris lumbricoides</name>
    <name type="common">Giant roundworm</name>
    <dbReference type="NCBI Taxonomy" id="6252"/>
    <lineage>
        <taxon>Eukaryota</taxon>
        <taxon>Metazoa</taxon>
        <taxon>Ecdysozoa</taxon>
        <taxon>Nematoda</taxon>
        <taxon>Chromadorea</taxon>
        <taxon>Rhabditida</taxon>
        <taxon>Spirurina</taxon>
        <taxon>Ascaridomorpha</taxon>
        <taxon>Ascaridoidea</taxon>
        <taxon>Ascarididae</taxon>
        <taxon>Ascaris</taxon>
    </lineage>
</organism>
<name>A0A0M3ITL0_ASCLU</name>
<sequence length="102" mass="12297">MDNHRDRCGRSGLCLIMCGKRDMSYHDSSSWLFIVFRFIQRHIIRVAFRWIMFLLTGKTELERVVSCCFVNFCCFSFFFVDFRARDEGERWNTFILVSVEED</sequence>
<proteinExistence type="predicted"/>
<evidence type="ECO:0000313" key="2">
    <source>
        <dbReference type="WBParaSite" id="ALUE_0002208801-mRNA-1"/>
    </source>
</evidence>
<protein>
    <submittedName>
        <fullName evidence="2">Transmembrane protein</fullName>
    </submittedName>
</protein>
<keyword evidence="1" id="KW-1185">Reference proteome</keyword>
<evidence type="ECO:0000313" key="1">
    <source>
        <dbReference type="Proteomes" id="UP000036681"/>
    </source>
</evidence>
<reference evidence="2" key="1">
    <citation type="submission" date="2017-02" db="UniProtKB">
        <authorList>
            <consortium name="WormBaseParasite"/>
        </authorList>
    </citation>
    <scope>IDENTIFICATION</scope>
</reference>